<accession>A0ABW0P2S3</accession>
<proteinExistence type="predicted"/>
<dbReference type="EMBL" id="JBHSLU010000040">
    <property type="protein sequence ID" value="MFC5506382.1"/>
    <property type="molecule type" value="Genomic_DNA"/>
</dbReference>
<keyword evidence="2" id="KW-1185">Reference proteome</keyword>
<reference evidence="2" key="1">
    <citation type="journal article" date="2019" name="Int. J. Syst. Evol. Microbiol.">
        <title>The Global Catalogue of Microorganisms (GCM) 10K type strain sequencing project: providing services to taxonomists for standard genome sequencing and annotation.</title>
        <authorList>
            <consortium name="The Broad Institute Genomics Platform"/>
            <consortium name="The Broad Institute Genome Sequencing Center for Infectious Disease"/>
            <person name="Wu L."/>
            <person name="Ma J."/>
        </authorList>
    </citation>
    <scope>NUCLEOTIDE SEQUENCE [LARGE SCALE GENOMIC DNA]</scope>
    <source>
        <strain evidence="2">CCUG 43117</strain>
    </source>
</reference>
<organism evidence="1 2">
    <name type="scientific">Bosea massiliensis</name>
    <dbReference type="NCBI Taxonomy" id="151419"/>
    <lineage>
        <taxon>Bacteria</taxon>
        <taxon>Pseudomonadati</taxon>
        <taxon>Pseudomonadota</taxon>
        <taxon>Alphaproteobacteria</taxon>
        <taxon>Hyphomicrobiales</taxon>
        <taxon>Boseaceae</taxon>
        <taxon>Bosea</taxon>
    </lineage>
</organism>
<dbReference type="Proteomes" id="UP001596060">
    <property type="component" value="Unassembled WGS sequence"/>
</dbReference>
<comment type="caution">
    <text evidence="1">The sequence shown here is derived from an EMBL/GenBank/DDBJ whole genome shotgun (WGS) entry which is preliminary data.</text>
</comment>
<sequence length="50" mass="5861">MADEVILDRRIAPAISHRHHPKPSSDPFRVAMRCPAIQDARKLHDNWTRF</sequence>
<evidence type="ECO:0000313" key="2">
    <source>
        <dbReference type="Proteomes" id="UP001596060"/>
    </source>
</evidence>
<evidence type="ECO:0000313" key="1">
    <source>
        <dbReference type="EMBL" id="MFC5506382.1"/>
    </source>
</evidence>
<name>A0ABW0P2S3_9HYPH</name>
<gene>
    <name evidence="1" type="ORF">ACFPN9_14060</name>
</gene>
<protein>
    <submittedName>
        <fullName evidence="1">Uncharacterized protein</fullName>
    </submittedName>
</protein>
<dbReference type="RefSeq" id="WP_156451089.1">
    <property type="nucleotide sequence ID" value="NZ_JBHSLU010000040.1"/>
</dbReference>